<evidence type="ECO:0000313" key="1">
    <source>
        <dbReference type="Proteomes" id="UP001732720"/>
    </source>
</evidence>
<protein>
    <submittedName>
        <fullName evidence="2">Uncharacterized protein C20orf173 homolog</fullName>
    </submittedName>
</protein>
<dbReference type="Gene3D" id="3.90.1480.20">
    <property type="entry name" value="Glycosyl transferase family 29"/>
    <property type="match status" value="1"/>
</dbReference>
<organism evidence="2">
    <name type="scientific">Castor canadensis</name>
    <name type="common">American beaver</name>
    <dbReference type="NCBI Taxonomy" id="51338"/>
    <lineage>
        <taxon>Eukaryota</taxon>
        <taxon>Metazoa</taxon>
        <taxon>Chordata</taxon>
        <taxon>Craniata</taxon>
        <taxon>Vertebrata</taxon>
        <taxon>Euteleostomi</taxon>
        <taxon>Mammalia</taxon>
        <taxon>Eutheria</taxon>
        <taxon>Euarchontoglires</taxon>
        <taxon>Glires</taxon>
        <taxon>Rodentia</taxon>
        <taxon>Castorimorpha</taxon>
        <taxon>Castoridae</taxon>
        <taxon>Castor</taxon>
    </lineage>
</organism>
<dbReference type="KEGG" id="ccan:109681886"/>
<dbReference type="PANTHER" id="PTHR46032:SF7">
    <property type="entry name" value="RIKEN CDNA 6430550D23 GENE"/>
    <property type="match status" value="1"/>
</dbReference>
<dbReference type="GO" id="GO:0003836">
    <property type="term" value="F:beta-galactoside (CMP) alpha-2,3-sialyltransferase activity"/>
    <property type="evidence" value="ECO:0007669"/>
    <property type="project" value="TreeGrafter"/>
</dbReference>
<dbReference type="AlphaFoldDB" id="A0A8B7TY77"/>
<evidence type="ECO:0000313" key="2">
    <source>
        <dbReference type="RefSeq" id="XP_020012414.1"/>
    </source>
</evidence>
<reference evidence="2" key="1">
    <citation type="submission" date="2025-08" db="UniProtKB">
        <authorList>
            <consortium name="RefSeq"/>
        </authorList>
    </citation>
    <scope>IDENTIFICATION</scope>
    <source>
        <tissue evidence="2">Leukocyte</tissue>
    </source>
</reference>
<dbReference type="InterPro" id="IPR038578">
    <property type="entry name" value="GT29-like_sf"/>
</dbReference>
<proteinExistence type="predicted"/>
<dbReference type="CTD" id="100392295"/>
<sequence>MGTGRKGDPSRPAPAGSRFRPGVGATPPRLLTQAQQYARRASPLAPVPMGSPAHLCCHASSLRSWGLGLVKEKPVCCLPRELLPGPDMNHRWQIFVLWVFSVLILWLMATYLDPEPESAPLEKWIYSVPWHCNYLWLKFGKCGCPCGTLNCSSCHHTVREWNWFEGYHAKTTEYLMRTKVLWWLDMNSVSELGKVWKKLLQVIPRPLVHHLDFHGGICAVVEKPQLLQGPSLSSIHQHCMVFRNASHQGSWRQHLLLMLQLSDLVWTSDALSNKILEDGLLP</sequence>
<dbReference type="GO" id="GO:0016020">
    <property type="term" value="C:membrane"/>
    <property type="evidence" value="ECO:0007669"/>
    <property type="project" value="TreeGrafter"/>
</dbReference>
<dbReference type="RefSeq" id="XP_020012414.1">
    <property type="nucleotide sequence ID" value="XM_020156825.1"/>
</dbReference>
<dbReference type="InterPro" id="IPR051757">
    <property type="entry name" value="Beta-gal_alpha2-3_sialyltrans"/>
</dbReference>
<keyword evidence="1" id="KW-1185">Reference proteome</keyword>
<name>A0A8B7TY77_CASCN</name>
<dbReference type="GO" id="GO:0097503">
    <property type="term" value="P:sialylation"/>
    <property type="evidence" value="ECO:0007669"/>
    <property type="project" value="TreeGrafter"/>
</dbReference>
<gene>
    <name evidence="2" type="primary">CUNH20orf173</name>
</gene>
<accession>A0A8B7TY77</accession>
<dbReference type="Proteomes" id="UP001732720">
    <property type="component" value="Chromosome 5"/>
</dbReference>
<dbReference type="OrthoDB" id="9748577at2759"/>
<dbReference type="PANTHER" id="PTHR46032">
    <property type="entry name" value="ALPHA-2,3-SIALYLTRANSFERASE ST3GAL I ISOFORM X1"/>
    <property type="match status" value="1"/>
</dbReference>
<dbReference type="GeneID" id="109681886"/>